<gene>
    <name evidence="1" type="ORF">MMH89_02730</name>
</gene>
<dbReference type="EMBL" id="CP092900">
    <property type="protein sequence ID" value="UTC24139.1"/>
    <property type="molecule type" value="Genomic_DNA"/>
</dbReference>
<protein>
    <submittedName>
        <fullName evidence="1">Uncharacterized protein</fullName>
    </submittedName>
</protein>
<organism evidence="1 2">
    <name type="scientific">Candidatus Comchoanobacter bicostacola</name>
    <dbReference type="NCBI Taxonomy" id="2919598"/>
    <lineage>
        <taxon>Bacteria</taxon>
        <taxon>Pseudomonadati</taxon>
        <taxon>Pseudomonadota</taxon>
        <taxon>Gammaproteobacteria</taxon>
        <taxon>Candidatus Comchoanobacterales</taxon>
        <taxon>Candidatus Comchoanobacteraceae</taxon>
        <taxon>Candidatus Comchoanobacter</taxon>
    </lineage>
</organism>
<keyword evidence="2" id="KW-1185">Reference proteome</keyword>
<proteinExistence type="predicted"/>
<dbReference type="RefSeq" id="WP_258567923.1">
    <property type="nucleotide sequence ID" value="NZ_CP092900.1"/>
</dbReference>
<accession>A0ABY5DK89</accession>
<dbReference type="Proteomes" id="UP001055955">
    <property type="component" value="Chromosome"/>
</dbReference>
<name>A0ABY5DK89_9GAMM</name>
<reference evidence="1 2" key="1">
    <citation type="journal article" date="2022" name="Nat. Microbiol.">
        <title>The microbiome of a bacterivorous marine choanoflagellate contains a resource-demanding obligate bacterial associate.</title>
        <authorList>
            <person name="Needham D.M."/>
            <person name="Poirier C."/>
            <person name="Bachy C."/>
            <person name="George E.E."/>
            <person name="Wilken S."/>
            <person name="Yung C.C.M."/>
            <person name="Limardo A.J."/>
            <person name="Morando M."/>
            <person name="Sudek L."/>
            <person name="Malmstrom R.R."/>
            <person name="Keeling P.J."/>
            <person name="Santoro A.E."/>
            <person name="Worden A.Z."/>
        </authorList>
    </citation>
    <scope>NUCLEOTIDE SEQUENCE [LARGE SCALE GENOMIC DNA]</scope>
    <source>
        <strain evidence="1 2">Comchoano-1</strain>
    </source>
</reference>
<sequence length="422" mass="48012">MELLSRKILAYDPKSLHDLVEYFKEALVLYKELKSKSKNAIDKAITAELHTIFISATGEGVANDLQIIEKSISSYITYILAHCLTNNHCDPIYLTVMHRIFNHPPRQYFYTWNLLISHYLLQKDEGMNPSAITAEEILTHLAAIAKQAADNPYVENCAISLAEFKHRRDERDCFLGYAKEHVQDRLDCLVQGYTQDRYAGYSPTTPLALCDKHYIISRTILNSRNLSPETIKRAHRLTGLIIAITANPDSYLRYIIQEQSKKTHNLKFLKNTLILHSALVGDIVDNPRWSWNQAINAIQRILKKQTEYMVRIIAAHNEIQSFDITTTGQETVTGFHCLISSIPYIDSLTQLANIVKYCYFSLSHALAMLEPPSENRLAKISHEQLSHAIKERGDANTYVIGNRLKIAAQAITAPSSYSFKSI</sequence>
<evidence type="ECO:0000313" key="1">
    <source>
        <dbReference type="EMBL" id="UTC24139.1"/>
    </source>
</evidence>
<evidence type="ECO:0000313" key="2">
    <source>
        <dbReference type="Proteomes" id="UP001055955"/>
    </source>
</evidence>